<evidence type="ECO:0000313" key="1">
    <source>
        <dbReference type="EMBL" id="TFK09510.1"/>
    </source>
</evidence>
<protein>
    <submittedName>
        <fullName evidence="1">E3 ubiquitin-protein ligase SIAH1</fullName>
    </submittedName>
</protein>
<dbReference type="Proteomes" id="UP000297703">
    <property type="component" value="Unassembled WGS sequence"/>
</dbReference>
<dbReference type="AlphaFoldDB" id="A0A4D9ETN2"/>
<gene>
    <name evidence="1" type="ORF">DR999_PMT07308</name>
</gene>
<comment type="caution">
    <text evidence="1">The sequence shown here is derived from an EMBL/GenBank/DDBJ whole genome shotgun (WGS) entry which is preliminary data.</text>
</comment>
<organism evidence="1 2">
    <name type="scientific">Platysternon megacephalum</name>
    <name type="common">big-headed turtle</name>
    <dbReference type="NCBI Taxonomy" id="55544"/>
    <lineage>
        <taxon>Eukaryota</taxon>
        <taxon>Metazoa</taxon>
        <taxon>Chordata</taxon>
        <taxon>Craniata</taxon>
        <taxon>Vertebrata</taxon>
        <taxon>Euteleostomi</taxon>
        <taxon>Archelosauria</taxon>
        <taxon>Testudinata</taxon>
        <taxon>Testudines</taxon>
        <taxon>Cryptodira</taxon>
        <taxon>Durocryptodira</taxon>
        <taxon>Testudinoidea</taxon>
        <taxon>Platysternidae</taxon>
        <taxon>Platysternon</taxon>
    </lineage>
</organism>
<accession>A0A4D9ETN2</accession>
<proteinExistence type="predicted"/>
<reference evidence="1 2" key="2">
    <citation type="submission" date="2019-04" db="EMBL/GenBank/DDBJ databases">
        <title>The genome sequence of big-headed turtle.</title>
        <authorList>
            <person name="Gong S."/>
        </authorList>
    </citation>
    <scope>NUCLEOTIDE SEQUENCE [LARGE SCALE GENOMIC DNA]</scope>
    <source>
        <strain evidence="1">DO16091913</strain>
        <tissue evidence="1">Muscle</tissue>
    </source>
</reference>
<keyword evidence="2" id="KW-1185">Reference proteome</keyword>
<name>A0A4D9ETN2_9SAUR</name>
<reference evidence="1 2" key="1">
    <citation type="submission" date="2019-04" db="EMBL/GenBank/DDBJ databases">
        <title>Draft genome of the big-headed turtle Platysternon megacephalum.</title>
        <authorList>
            <person name="Gong S."/>
        </authorList>
    </citation>
    <scope>NUCLEOTIDE SEQUENCE [LARGE SCALE GENOMIC DNA]</scope>
    <source>
        <strain evidence="1">DO16091913</strain>
        <tissue evidence="1">Muscle</tissue>
    </source>
</reference>
<sequence>MRMSHNELDWDEPAHFILYGHGIEHNLTDTSSGRSGGKNSFATAVFLKPTFSPAISRKVEPISGECKDLVCARERQISPDTNQDKLIRISPAGDAEKPMWGVLLKA</sequence>
<evidence type="ECO:0000313" key="2">
    <source>
        <dbReference type="Proteomes" id="UP000297703"/>
    </source>
</evidence>
<dbReference type="EMBL" id="QXTE01000051">
    <property type="protein sequence ID" value="TFK09510.1"/>
    <property type="molecule type" value="Genomic_DNA"/>
</dbReference>